<evidence type="ECO:0000256" key="2">
    <source>
        <dbReference type="ARBA" id="ARBA00012543"/>
    </source>
</evidence>
<dbReference type="PANTHER" id="PTHR22914:SF16">
    <property type="entry name" value="CHITIN SYNTHASE 3"/>
    <property type="match status" value="1"/>
</dbReference>
<feature type="transmembrane region" description="Helical" evidence="11">
    <location>
        <begin position="1135"/>
        <end position="1154"/>
    </location>
</feature>
<keyword evidence="3" id="KW-1003">Cell membrane</keyword>
<gene>
    <name evidence="13" type="primary">TPHA0A04200</name>
    <name evidence="13" type="ordered locus">TPHA_0A04200</name>
</gene>
<dbReference type="GO" id="GO:0097271">
    <property type="term" value="P:protein localization to bud neck"/>
    <property type="evidence" value="ECO:0007669"/>
    <property type="project" value="EnsemblFungi"/>
</dbReference>
<dbReference type="GeneID" id="11532577"/>
<dbReference type="GO" id="GO:0000131">
    <property type="term" value="C:incipient cellular bud site"/>
    <property type="evidence" value="ECO:0007669"/>
    <property type="project" value="EnsemblFungi"/>
</dbReference>
<comment type="subcellular location">
    <subcellularLocation>
        <location evidence="1">Cell membrane</location>
        <topology evidence="1">Multi-pass membrane protein</topology>
    </subcellularLocation>
</comment>
<evidence type="ECO:0000256" key="6">
    <source>
        <dbReference type="ARBA" id="ARBA00022692"/>
    </source>
</evidence>
<reference evidence="13 14" key="1">
    <citation type="journal article" date="2011" name="Proc. Natl. Acad. Sci. U.S.A.">
        <title>Evolutionary erosion of yeast sex chromosomes by mating-type switching accidents.</title>
        <authorList>
            <person name="Gordon J.L."/>
            <person name="Armisen D."/>
            <person name="Proux-Wera E."/>
            <person name="Oheigeartaigh S.S."/>
            <person name="Byrne K.P."/>
            <person name="Wolfe K.H."/>
        </authorList>
    </citation>
    <scope>NUCLEOTIDE SEQUENCE [LARGE SCALE GENOMIC DNA]</scope>
    <source>
        <strain evidence="14">ATCC 24235 / CBS 4417 / NBRC 1672 / NRRL Y-8282 / UCD 70-5</strain>
    </source>
</reference>
<keyword evidence="4" id="KW-0328">Glycosyltransferase</keyword>
<keyword evidence="9" id="KW-0325">Glycoprotein</keyword>
<dbReference type="InterPro" id="IPR004835">
    <property type="entry name" value="Chitin_synth"/>
</dbReference>
<evidence type="ECO:0000313" key="14">
    <source>
        <dbReference type="Proteomes" id="UP000005666"/>
    </source>
</evidence>
<feature type="compositionally biased region" description="Low complexity" evidence="10">
    <location>
        <begin position="36"/>
        <end position="61"/>
    </location>
</feature>
<dbReference type="EMBL" id="HE612856">
    <property type="protein sequence ID" value="CCE61495.1"/>
    <property type="molecule type" value="Genomic_DNA"/>
</dbReference>
<evidence type="ECO:0000256" key="8">
    <source>
        <dbReference type="ARBA" id="ARBA00023136"/>
    </source>
</evidence>
<dbReference type="InterPro" id="IPR029044">
    <property type="entry name" value="Nucleotide-diphossugar_trans"/>
</dbReference>
<dbReference type="HOGENOM" id="CLU_002572_1_0_1"/>
<dbReference type="EC" id="2.4.1.16" evidence="2"/>
<dbReference type="GO" id="GO:0045009">
    <property type="term" value="C:chitosome"/>
    <property type="evidence" value="ECO:0007669"/>
    <property type="project" value="EnsemblFungi"/>
</dbReference>
<evidence type="ECO:0000256" key="5">
    <source>
        <dbReference type="ARBA" id="ARBA00022679"/>
    </source>
</evidence>
<feature type="transmembrane region" description="Helical" evidence="11">
    <location>
        <begin position="514"/>
        <end position="537"/>
    </location>
</feature>
<dbReference type="Proteomes" id="UP000005666">
    <property type="component" value="Chromosome 1"/>
</dbReference>
<dbReference type="GO" id="GO:0006031">
    <property type="term" value="P:chitin biosynthetic process"/>
    <property type="evidence" value="ECO:0007669"/>
    <property type="project" value="EnsemblFungi"/>
</dbReference>
<dbReference type="InterPro" id="IPR054295">
    <property type="entry name" value="CHS4-like_dom"/>
</dbReference>
<feature type="transmembrane region" description="Helical" evidence="11">
    <location>
        <begin position="1107"/>
        <end position="1129"/>
    </location>
</feature>
<dbReference type="KEGG" id="tpf:TPHA_0A04200"/>
<dbReference type="Pfam" id="PF22997">
    <property type="entry name" value="CHS4"/>
    <property type="match status" value="1"/>
</dbReference>
<proteinExistence type="predicted"/>
<evidence type="ECO:0000256" key="10">
    <source>
        <dbReference type="SAM" id="MobiDB-lite"/>
    </source>
</evidence>
<dbReference type="PANTHER" id="PTHR22914">
    <property type="entry name" value="CHITIN SYNTHASE"/>
    <property type="match status" value="1"/>
</dbReference>
<dbReference type="OrthoDB" id="370884at2759"/>
<feature type="transmembrane region" description="Helical" evidence="11">
    <location>
        <begin position="231"/>
        <end position="250"/>
    </location>
</feature>
<name>G8BNL7_TETPH</name>
<evidence type="ECO:0000256" key="1">
    <source>
        <dbReference type="ARBA" id="ARBA00004651"/>
    </source>
</evidence>
<dbReference type="Pfam" id="PF03142">
    <property type="entry name" value="Chitin_synth_2"/>
    <property type="match status" value="1"/>
</dbReference>
<keyword evidence="8 11" id="KW-0472">Membrane</keyword>
<evidence type="ECO:0000256" key="3">
    <source>
        <dbReference type="ARBA" id="ARBA00022475"/>
    </source>
</evidence>
<feature type="region of interest" description="Disordered" evidence="10">
    <location>
        <begin position="21"/>
        <end position="93"/>
    </location>
</feature>
<dbReference type="SUPFAM" id="SSF53448">
    <property type="entry name" value="Nucleotide-diphospho-sugar transferases"/>
    <property type="match status" value="1"/>
</dbReference>
<feature type="transmembrane region" description="Helical" evidence="11">
    <location>
        <begin position="1161"/>
        <end position="1185"/>
    </location>
</feature>
<dbReference type="eggNOG" id="KOG2571">
    <property type="taxonomic scope" value="Eukaryota"/>
</dbReference>
<dbReference type="AlphaFoldDB" id="G8BNL7"/>
<feature type="domain" description="Chitin synthase 4-like" evidence="12">
    <location>
        <begin position="423"/>
        <end position="500"/>
    </location>
</feature>
<keyword evidence="5" id="KW-0808">Transferase</keyword>
<evidence type="ECO:0000313" key="13">
    <source>
        <dbReference type="EMBL" id="CCE61495.1"/>
    </source>
</evidence>
<dbReference type="STRING" id="1071381.G8BNL7"/>
<accession>G8BNL7</accession>
<keyword evidence="14" id="KW-1185">Reference proteome</keyword>
<dbReference type="GO" id="GO:0005886">
    <property type="term" value="C:plasma membrane"/>
    <property type="evidence" value="ECO:0007669"/>
    <property type="project" value="UniProtKB-SubCell"/>
</dbReference>
<dbReference type="RefSeq" id="XP_003683929.1">
    <property type="nucleotide sequence ID" value="XM_003683881.1"/>
</dbReference>
<evidence type="ECO:0000256" key="9">
    <source>
        <dbReference type="ARBA" id="ARBA00023180"/>
    </source>
</evidence>
<evidence type="ECO:0000256" key="4">
    <source>
        <dbReference type="ARBA" id="ARBA00022676"/>
    </source>
</evidence>
<evidence type="ECO:0000256" key="11">
    <source>
        <dbReference type="SAM" id="Phobius"/>
    </source>
</evidence>
<dbReference type="GO" id="GO:0004100">
    <property type="term" value="F:chitin synthase activity"/>
    <property type="evidence" value="ECO:0007669"/>
    <property type="project" value="UniProtKB-EC"/>
</dbReference>
<feature type="transmembrane region" description="Helical" evidence="11">
    <location>
        <begin position="262"/>
        <end position="281"/>
    </location>
</feature>
<dbReference type="OMA" id="DIMGLCG"/>
<dbReference type="GO" id="GO:0005935">
    <property type="term" value="C:cellular bud neck"/>
    <property type="evidence" value="ECO:0007669"/>
    <property type="project" value="EnsemblFungi"/>
</dbReference>
<dbReference type="GO" id="GO:0030428">
    <property type="term" value="C:cell septum"/>
    <property type="evidence" value="ECO:0007669"/>
    <property type="project" value="TreeGrafter"/>
</dbReference>
<organism evidence="13 14">
    <name type="scientific">Tetrapisispora phaffii (strain ATCC 24235 / CBS 4417 / NBRC 1672 / NRRL Y-8282 / UCD 70-5)</name>
    <name type="common">Yeast</name>
    <name type="synonym">Fabospora phaffii</name>
    <dbReference type="NCBI Taxonomy" id="1071381"/>
    <lineage>
        <taxon>Eukaryota</taxon>
        <taxon>Fungi</taxon>
        <taxon>Dikarya</taxon>
        <taxon>Ascomycota</taxon>
        <taxon>Saccharomycotina</taxon>
        <taxon>Saccharomycetes</taxon>
        <taxon>Saccharomycetales</taxon>
        <taxon>Saccharomycetaceae</taxon>
        <taxon>Tetrapisispora</taxon>
    </lineage>
</organism>
<evidence type="ECO:0000259" key="12">
    <source>
        <dbReference type="Pfam" id="PF22997"/>
    </source>
</evidence>
<keyword evidence="7 11" id="KW-1133">Transmembrane helix</keyword>
<dbReference type="GO" id="GO:0030476">
    <property type="term" value="P:ascospore wall assembly"/>
    <property type="evidence" value="ECO:0007669"/>
    <property type="project" value="EnsemblFungi"/>
</dbReference>
<evidence type="ECO:0000256" key="7">
    <source>
        <dbReference type="ARBA" id="ARBA00022989"/>
    </source>
</evidence>
<dbReference type="CDD" id="cd04190">
    <property type="entry name" value="Chitin_synth_C"/>
    <property type="match status" value="1"/>
</dbReference>
<sequence length="1236" mass="140614">MSLGHYDNDDDDNYYLSNFNEEDGAVRNGNNGTGVSRLNSTRNRNRNRNSLLSNHSNGNGRMNSFRLPARNNSLIRPERRRSHNSKENNPNYHSLQKKLQLQSHNRNNYIEINNDIPVYTNTDPANNRFSITSNIYEMDELNIQNDGHAIDDDDLNNTVDDDNYNNTRNRNSVRNFDDKSENTKNDYIQFHDQEVDDDFDTILNGNDDTDALLNKETYTFKRKKNFSLWELYYTVLTFWAPAPLLALFGLKSLDRQTAWRDKIALISIIFYLAAIIGFIIYGCSKTICKTQALRFKNDEVSLNYLIINGKAYNLERSSHPGVAGIDAGTNVLYPPINAGGMDATFLFQNVNGNCHNLITALDNSTIPTDDDGNMAWYFPCKLRNPDGSTQVNFTESEYYSGWACHTSETARESFYELDSTADIYFTWDDIRNSTRNLVVYNGHVLDLDLINWFDRDQLEYPVLFDDLKNWNLQGYDLSVLLTTSHEKKIGRCLTEIIKVGEIDSKTIGCIASDIILYLSLIFILSVVIFKFIVACYFRWFIAKTQGAFETDNRTMDEHTNQIEDWSENIYSQGPVKSVATTMRSRSKSISDQLNKNNKKTFFYSDDGSQDIENNYGEFNDNDPIKYGSINGMVTMSTQQLSLGDVDEEIIELQSATFCNSKKNQLSQFKYRNKKESLSTQSLLLSETTMSPAPGIKNNVSNVDTLDPSNIHPDIVQQPPIDFMPYNFPFIHAICFVTCYSEGEDSIRTTLDSIATTDYPNSHKLIMVVCDGLIKGSGNDVSTPDITLGMMKDFVVEPKNVEAHSYVAVAAGKKRHNMAKVYAGFYNYDDDTVPIEKQQQVPMITIVKCGTPEEQVSAKPGNRGKRDSQIILMSFLQKITFDERMSQLEYQILSNIWQITGLMASFYECVLMVDADTKVFPDSLTHMVAELVRDPNISGLCGETKIANKSDTWITAIQVFEYFISHHLSKAFESVFGSVTCLPGCFSIYRIKSPKGHDGYWVPILANPDIVERYSDNVTDTLHKKNLLLLGEDRYLSSLMLGTFPKKKQIFVRKAACKTVVPDTFKVLLSQRRRWINSTIHNLFELVLIKDLCGVFCFSMQFVIGMELIGTLVLPLALASTLYVIFYAIASQTAPIVTLVLLAIILGLPGVLVVLTATKAIYLMWMLIYLFALPVWTFVLPIYAFWKFDDFSWGETRTISGGEGAEEADEGQFDSSNIKMRTWREFERSEKRERGEL</sequence>
<dbReference type="GO" id="GO:0005628">
    <property type="term" value="C:prospore membrane"/>
    <property type="evidence" value="ECO:0007669"/>
    <property type="project" value="EnsemblFungi"/>
</dbReference>
<keyword evidence="6 11" id="KW-0812">Transmembrane</keyword>
<protein>
    <recommendedName>
        <fullName evidence="2">chitin synthase</fullName>
        <ecNumber evidence="2">2.4.1.16</ecNumber>
    </recommendedName>
</protein>